<dbReference type="InterPro" id="IPR000890">
    <property type="entry name" value="Aliphatic_acid_kin_short-chain"/>
</dbReference>
<dbReference type="SUPFAM" id="SSF53067">
    <property type="entry name" value="Actin-like ATPase domain"/>
    <property type="match status" value="1"/>
</dbReference>
<organism evidence="6">
    <name type="scientific">Sphingobium sp. TP316</name>
    <dbReference type="NCBI Taxonomy" id="1663169"/>
    <lineage>
        <taxon>Bacteria</taxon>
        <taxon>Pseudomonadati</taxon>
        <taxon>Pseudomonadota</taxon>
        <taxon>Alphaproteobacteria</taxon>
        <taxon>Sphingomonadales</taxon>
        <taxon>Sphingomonadaceae</taxon>
        <taxon>Sphingobium</taxon>
    </lineage>
</organism>
<evidence type="ECO:0000256" key="5">
    <source>
        <dbReference type="RuleBase" id="RU003835"/>
    </source>
</evidence>
<protein>
    <submittedName>
        <fullName evidence="6">Acetate kinase</fullName>
    </submittedName>
</protein>
<dbReference type="PRINTS" id="PR00471">
    <property type="entry name" value="ACETATEKNASE"/>
</dbReference>
<evidence type="ECO:0000256" key="3">
    <source>
        <dbReference type="ARBA" id="ARBA00022777"/>
    </source>
</evidence>
<dbReference type="PANTHER" id="PTHR21060">
    <property type="entry name" value="ACETATE KINASE"/>
    <property type="match status" value="1"/>
</dbReference>
<keyword evidence="2" id="KW-0547">Nucleotide-binding</keyword>
<dbReference type="Pfam" id="PF00871">
    <property type="entry name" value="Acetate_kinase"/>
    <property type="match status" value="1"/>
</dbReference>
<sequence>MGFSTLDGVPMATRCGATDPGVLLHLMRARDMSVDALEHMLYHESGLLDLSGISAAARVLAESDAASADEALEIFAFRVAREAAALASTIGGIDALVFTGGIGEHQPDMRARICARLAWLGITCDADANKAGAFNIASPGARVAVLIIPANEEQAMADQCATILGAAGQSH</sequence>
<dbReference type="GO" id="GO:0005524">
    <property type="term" value="F:ATP binding"/>
    <property type="evidence" value="ECO:0007669"/>
    <property type="project" value="UniProtKB-KW"/>
</dbReference>
<reference evidence="6" key="1">
    <citation type="submission" date="2015-01" db="EMBL/GenBank/DDBJ databases">
        <title>Screening Transcription Factor Genes Involved in Bacterial Xenobiotic Catabolism using Modified SIGEX Approach.</title>
        <authorList>
            <person name="Cheng M."/>
            <person name="Zhang H."/>
            <person name="Guo S."/>
            <person name="He J."/>
            <person name="Li S."/>
            <person name="Huang X."/>
        </authorList>
    </citation>
    <scope>NUCLEOTIDE SEQUENCE</scope>
    <source>
        <strain evidence="6">TP316</strain>
    </source>
</reference>
<dbReference type="Gene3D" id="3.30.420.40">
    <property type="match status" value="1"/>
</dbReference>
<evidence type="ECO:0000256" key="4">
    <source>
        <dbReference type="ARBA" id="ARBA00022840"/>
    </source>
</evidence>
<dbReference type="GO" id="GO:0006083">
    <property type="term" value="P:acetate metabolic process"/>
    <property type="evidence" value="ECO:0007669"/>
    <property type="project" value="TreeGrafter"/>
</dbReference>
<proteinExistence type="inferred from homology"/>
<evidence type="ECO:0000313" key="6">
    <source>
        <dbReference type="EMBL" id="AKL72304.1"/>
    </source>
</evidence>
<comment type="similarity">
    <text evidence="5">Belongs to the acetokinase family.</text>
</comment>
<evidence type="ECO:0000256" key="1">
    <source>
        <dbReference type="ARBA" id="ARBA00022679"/>
    </source>
</evidence>
<dbReference type="GO" id="GO:0005829">
    <property type="term" value="C:cytosol"/>
    <property type="evidence" value="ECO:0007669"/>
    <property type="project" value="TreeGrafter"/>
</dbReference>
<dbReference type="PANTHER" id="PTHR21060:SF21">
    <property type="entry name" value="ACETATE KINASE"/>
    <property type="match status" value="1"/>
</dbReference>
<keyword evidence="1 5" id="KW-0808">Transferase</keyword>
<dbReference type="GO" id="GO:0008776">
    <property type="term" value="F:acetate kinase activity"/>
    <property type="evidence" value="ECO:0007669"/>
    <property type="project" value="TreeGrafter"/>
</dbReference>
<dbReference type="EMBL" id="KP701017">
    <property type="protein sequence ID" value="AKL72304.1"/>
    <property type="molecule type" value="Genomic_DNA"/>
</dbReference>
<dbReference type="InterPro" id="IPR043129">
    <property type="entry name" value="ATPase_NBD"/>
</dbReference>
<accession>A0A0G3UZW2</accession>
<keyword evidence="4" id="KW-0067">ATP-binding</keyword>
<name>A0A0G3UZW2_9SPHN</name>
<evidence type="ECO:0000256" key="2">
    <source>
        <dbReference type="ARBA" id="ARBA00022741"/>
    </source>
</evidence>
<dbReference type="AlphaFoldDB" id="A0A0G3UZW2"/>
<keyword evidence="3 5" id="KW-0418">Kinase</keyword>